<gene>
    <name evidence="1" type="ORF">RCO7_14978</name>
</gene>
<reference evidence="2" key="1">
    <citation type="submission" date="2016-03" db="EMBL/GenBank/DDBJ databases">
        <authorList>
            <person name="Ploux O."/>
        </authorList>
    </citation>
    <scope>NUCLEOTIDE SEQUENCE [LARGE SCALE GENOMIC DNA]</scope>
    <source>
        <strain evidence="2">UK7</strain>
    </source>
</reference>
<dbReference type="Proteomes" id="UP000178129">
    <property type="component" value="Unassembled WGS sequence"/>
</dbReference>
<evidence type="ECO:0000313" key="1">
    <source>
        <dbReference type="EMBL" id="CZT08510.1"/>
    </source>
</evidence>
<dbReference type="InParanoid" id="A0A1E1LD99"/>
<proteinExistence type="predicted"/>
<protein>
    <submittedName>
        <fullName evidence="1">Uncharacterized protein</fullName>
    </submittedName>
</protein>
<dbReference type="EMBL" id="FJUW01000046">
    <property type="protein sequence ID" value="CZT08510.1"/>
    <property type="molecule type" value="Genomic_DNA"/>
</dbReference>
<dbReference type="AlphaFoldDB" id="A0A1E1LD99"/>
<comment type="caution">
    <text evidence="1">The sequence shown here is derived from an EMBL/GenBank/DDBJ whole genome shotgun (WGS) entry which is preliminary data.</text>
</comment>
<name>A0A1E1LD99_9HELO</name>
<accession>A0A1E1LD99</accession>
<organism evidence="1 2">
    <name type="scientific">Rhynchosporium graminicola</name>
    <dbReference type="NCBI Taxonomy" id="2792576"/>
    <lineage>
        <taxon>Eukaryota</taxon>
        <taxon>Fungi</taxon>
        <taxon>Dikarya</taxon>
        <taxon>Ascomycota</taxon>
        <taxon>Pezizomycotina</taxon>
        <taxon>Leotiomycetes</taxon>
        <taxon>Helotiales</taxon>
        <taxon>Ploettnerulaceae</taxon>
        <taxon>Rhynchosporium</taxon>
    </lineage>
</organism>
<evidence type="ECO:0000313" key="2">
    <source>
        <dbReference type="Proteomes" id="UP000178129"/>
    </source>
</evidence>
<keyword evidence="2" id="KW-1185">Reference proteome</keyword>
<sequence length="106" mass="11814">MPDHIPLNQISKGLLGLNEVLELFVVSFSAHLCLMNIQFTKMLTGKGEPREQELSTAFRSPRKCMDSQSSYEQVVVASPRRLTCLCNLRKGGAIHHIPNASMARMS</sequence>